<dbReference type="PROSITE" id="PS50011">
    <property type="entry name" value="PROTEIN_KINASE_DOM"/>
    <property type="match status" value="1"/>
</dbReference>
<evidence type="ECO:0000313" key="9">
    <source>
        <dbReference type="Proteomes" id="UP000702544"/>
    </source>
</evidence>
<feature type="non-terminal residue" evidence="8">
    <location>
        <position position="1"/>
    </location>
</feature>
<dbReference type="PANTHER" id="PTHR43289">
    <property type="entry name" value="MITOGEN-ACTIVATED PROTEIN KINASE KINASE KINASE 20-RELATED"/>
    <property type="match status" value="1"/>
</dbReference>
<accession>A0AAE4ZAQ8</accession>
<evidence type="ECO:0000256" key="1">
    <source>
        <dbReference type="ARBA" id="ARBA00022679"/>
    </source>
</evidence>
<dbReference type="AlphaFoldDB" id="A0AAE4ZAQ8"/>
<keyword evidence="6" id="KW-0472">Membrane</keyword>
<feature type="domain" description="Protein kinase" evidence="7">
    <location>
        <begin position="33"/>
        <end position="331"/>
    </location>
</feature>
<dbReference type="Gene3D" id="1.10.510.10">
    <property type="entry name" value="Transferase(Phosphotransferase) domain 1"/>
    <property type="match status" value="1"/>
</dbReference>
<keyword evidence="6" id="KW-0812">Transmembrane</keyword>
<proteinExistence type="predicted"/>
<dbReference type="PROSITE" id="PS00108">
    <property type="entry name" value="PROTEIN_KINASE_ST"/>
    <property type="match status" value="1"/>
</dbReference>
<organism evidence="8 9">
    <name type="scientific">Candidatus Kutchimonas denitrificans</name>
    <dbReference type="NCBI Taxonomy" id="3056748"/>
    <lineage>
        <taxon>Bacteria</taxon>
        <taxon>Pseudomonadati</taxon>
        <taxon>Gemmatimonadota</taxon>
        <taxon>Gemmatimonadia</taxon>
        <taxon>Candidatus Palauibacterales</taxon>
        <taxon>Candidatus Palauibacteraceae</taxon>
        <taxon>Candidatus Kutchimonas</taxon>
    </lineage>
</organism>
<dbReference type="Pfam" id="PF00069">
    <property type="entry name" value="Pkinase"/>
    <property type="match status" value="1"/>
</dbReference>
<feature type="binding site" evidence="5">
    <location>
        <position position="63"/>
    </location>
    <ligand>
        <name>ATP</name>
        <dbReference type="ChEBI" id="CHEBI:30616"/>
    </ligand>
</feature>
<dbReference type="InterPro" id="IPR000719">
    <property type="entry name" value="Prot_kinase_dom"/>
</dbReference>
<dbReference type="SUPFAM" id="SSF56112">
    <property type="entry name" value="Protein kinase-like (PK-like)"/>
    <property type="match status" value="1"/>
</dbReference>
<evidence type="ECO:0000313" key="8">
    <source>
        <dbReference type="EMBL" id="NIR76733.1"/>
    </source>
</evidence>
<comment type="caution">
    <text evidence="8">The sequence shown here is derived from an EMBL/GenBank/DDBJ whole genome shotgun (WGS) entry which is preliminary data.</text>
</comment>
<sequence>GAGSSPGSPLADDPTLQNRTAVGEKDGETIANYKLLQKIGEGGFGVVYMAEQQQPVKRRVALKIIKLGMDTKQVVARFEAERQALAMMDHPNIAKVLDAGATDTGRPYFVMELVKGVPITEFCDEKKLSTEERLELFVDVCRAVQHAHQKGIIHRDLKPSNVLVTLHDGKPVAKVIDFGVAKATQQELTDKTLYTRYEQFIGTPAYMSPEQAQLSGLDIDTRSDIYSLGVLLYELLTGRTPFDSKELLSAGYDEIRRIIREDEPPKPSTRLSTLEDAALTELARHRNSDPQRLRSSIRGDLDWIVMKALEKDRTRRYETANGLAMDIERHLADEPVTAAAPSATYRISKYIRRHRGPVMSAAALLLLLVGGVTISSWQWYRASQSQRKEKDARD</sequence>
<feature type="non-terminal residue" evidence="8">
    <location>
        <position position="394"/>
    </location>
</feature>
<keyword evidence="2 5" id="KW-0547">Nucleotide-binding</keyword>
<dbReference type="PROSITE" id="PS00107">
    <property type="entry name" value="PROTEIN_KINASE_ATP"/>
    <property type="match status" value="1"/>
</dbReference>
<dbReference type="GO" id="GO:0005524">
    <property type="term" value="F:ATP binding"/>
    <property type="evidence" value="ECO:0007669"/>
    <property type="project" value="UniProtKB-UniRule"/>
</dbReference>
<keyword evidence="1" id="KW-0808">Transferase</keyword>
<reference evidence="8 9" key="1">
    <citation type="submission" date="2020-01" db="EMBL/GenBank/DDBJ databases">
        <title>Genomes assembled from Gulf of Kutch pelagic sediment metagenomes.</title>
        <authorList>
            <person name="Chandrashekar M."/>
            <person name="Mahajan M.S."/>
            <person name="Dave K.J."/>
            <person name="Vatsa P."/>
            <person name="Nathani N.M."/>
        </authorList>
    </citation>
    <scope>NUCLEOTIDE SEQUENCE [LARGE SCALE GENOMIC DNA]</scope>
    <source>
        <strain evidence="8">KS3-K002</strain>
    </source>
</reference>
<keyword evidence="3 8" id="KW-0418">Kinase</keyword>
<evidence type="ECO:0000256" key="6">
    <source>
        <dbReference type="SAM" id="Phobius"/>
    </source>
</evidence>
<feature type="transmembrane region" description="Helical" evidence="6">
    <location>
        <begin position="358"/>
        <end position="380"/>
    </location>
</feature>
<dbReference type="InterPro" id="IPR008271">
    <property type="entry name" value="Ser/Thr_kinase_AS"/>
</dbReference>
<dbReference type="Gene3D" id="3.30.200.20">
    <property type="entry name" value="Phosphorylase Kinase, domain 1"/>
    <property type="match status" value="1"/>
</dbReference>
<dbReference type="Proteomes" id="UP000702544">
    <property type="component" value="Unassembled WGS sequence"/>
</dbReference>
<dbReference type="InterPro" id="IPR011009">
    <property type="entry name" value="Kinase-like_dom_sf"/>
</dbReference>
<dbReference type="GO" id="GO:0004674">
    <property type="term" value="F:protein serine/threonine kinase activity"/>
    <property type="evidence" value="ECO:0007669"/>
    <property type="project" value="UniProtKB-KW"/>
</dbReference>
<evidence type="ECO:0000256" key="4">
    <source>
        <dbReference type="ARBA" id="ARBA00022840"/>
    </source>
</evidence>
<name>A0AAE4ZAQ8_9BACT</name>
<dbReference type="InterPro" id="IPR017441">
    <property type="entry name" value="Protein_kinase_ATP_BS"/>
</dbReference>
<evidence type="ECO:0000256" key="3">
    <source>
        <dbReference type="ARBA" id="ARBA00022777"/>
    </source>
</evidence>
<protein>
    <submittedName>
        <fullName evidence="8">Serine/threonine protein kinase</fullName>
    </submittedName>
</protein>
<dbReference type="SMART" id="SM00220">
    <property type="entry name" value="S_TKc"/>
    <property type="match status" value="1"/>
</dbReference>
<evidence type="ECO:0000259" key="7">
    <source>
        <dbReference type="PROSITE" id="PS50011"/>
    </source>
</evidence>
<keyword evidence="4 5" id="KW-0067">ATP-binding</keyword>
<keyword evidence="6" id="KW-1133">Transmembrane helix</keyword>
<dbReference type="EMBL" id="JAACAK010000146">
    <property type="protein sequence ID" value="NIR76733.1"/>
    <property type="molecule type" value="Genomic_DNA"/>
</dbReference>
<gene>
    <name evidence="8" type="ORF">GWO12_16775</name>
</gene>
<dbReference type="PANTHER" id="PTHR43289:SF6">
    <property type="entry name" value="SERINE_THREONINE-PROTEIN KINASE NEKL-3"/>
    <property type="match status" value="1"/>
</dbReference>
<evidence type="ECO:0000256" key="5">
    <source>
        <dbReference type="PROSITE-ProRule" id="PRU10141"/>
    </source>
</evidence>
<evidence type="ECO:0000256" key="2">
    <source>
        <dbReference type="ARBA" id="ARBA00022741"/>
    </source>
</evidence>
<dbReference type="CDD" id="cd14014">
    <property type="entry name" value="STKc_PknB_like"/>
    <property type="match status" value="1"/>
</dbReference>
<keyword evidence="8" id="KW-0723">Serine/threonine-protein kinase</keyword>